<dbReference type="EC" id="2.7.13.3" evidence="2"/>
<dbReference type="Pfam" id="PF00072">
    <property type="entry name" value="Response_reg"/>
    <property type="match status" value="1"/>
</dbReference>
<dbReference type="InterPro" id="IPR024478">
    <property type="entry name" value="HlyB_4HB_MCP"/>
</dbReference>
<dbReference type="PANTHER" id="PTHR43047">
    <property type="entry name" value="TWO-COMPONENT HISTIDINE PROTEIN KINASE"/>
    <property type="match status" value="1"/>
</dbReference>
<evidence type="ECO:0000256" key="6">
    <source>
        <dbReference type="PROSITE-ProRule" id="PRU00169"/>
    </source>
</evidence>
<name>A0A928YSM5_9SPHI</name>
<dbReference type="CDD" id="cd17546">
    <property type="entry name" value="REC_hyHK_CKI1_RcsC-like"/>
    <property type="match status" value="1"/>
</dbReference>
<comment type="catalytic activity">
    <reaction evidence="1">
        <text>ATP + protein L-histidine = ADP + protein N-phospho-L-histidine.</text>
        <dbReference type="EC" id="2.7.13.3"/>
    </reaction>
</comment>
<reference evidence="10" key="1">
    <citation type="submission" date="2018-02" db="EMBL/GenBank/DDBJ databases">
        <authorList>
            <person name="Vasarhelyi B.M."/>
            <person name="Deshmukh S."/>
            <person name="Balint B."/>
            <person name="Kukolya J."/>
        </authorList>
    </citation>
    <scope>NUCLEOTIDE SEQUENCE</scope>
    <source>
        <strain evidence="10">KB22</strain>
    </source>
</reference>
<keyword evidence="7" id="KW-0472">Membrane</keyword>
<organism evidence="10 11">
    <name type="scientific">Sphingobacterium hungaricum</name>
    <dbReference type="NCBI Taxonomy" id="2082723"/>
    <lineage>
        <taxon>Bacteria</taxon>
        <taxon>Pseudomonadati</taxon>
        <taxon>Bacteroidota</taxon>
        <taxon>Sphingobacteriia</taxon>
        <taxon>Sphingobacteriales</taxon>
        <taxon>Sphingobacteriaceae</taxon>
        <taxon>Sphingobacterium</taxon>
    </lineage>
</organism>
<keyword evidence="7" id="KW-1133">Transmembrane helix</keyword>
<dbReference type="GO" id="GO:0005886">
    <property type="term" value="C:plasma membrane"/>
    <property type="evidence" value="ECO:0007669"/>
    <property type="project" value="TreeGrafter"/>
</dbReference>
<evidence type="ECO:0000256" key="2">
    <source>
        <dbReference type="ARBA" id="ARBA00012438"/>
    </source>
</evidence>
<dbReference type="Gene3D" id="1.10.287.130">
    <property type="match status" value="1"/>
</dbReference>
<dbReference type="SMART" id="SM00387">
    <property type="entry name" value="HATPase_c"/>
    <property type="match status" value="1"/>
</dbReference>
<keyword evidence="3 6" id="KW-0597">Phosphoprotein</keyword>
<evidence type="ECO:0000313" key="11">
    <source>
        <dbReference type="Proteomes" id="UP000616201"/>
    </source>
</evidence>
<dbReference type="InterPro" id="IPR036890">
    <property type="entry name" value="HATPase_C_sf"/>
</dbReference>
<dbReference type="InterPro" id="IPR001789">
    <property type="entry name" value="Sig_transdc_resp-reg_receiver"/>
</dbReference>
<dbReference type="PANTHER" id="PTHR43047:SF72">
    <property type="entry name" value="OSMOSENSING HISTIDINE PROTEIN KINASE SLN1"/>
    <property type="match status" value="1"/>
</dbReference>
<gene>
    <name evidence="10" type="ORF">C4F49_17345</name>
</gene>
<dbReference type="SMART" id="SM00448">
    <property type="entry name" value="REC"/>
    <property type="match status" value="1"/>
</dbReference>
<keyword evidence="7" id="KW-0812">Transmembrane</keyword>
<dbReference type="SUPFAM" id="SSF55874">
    <property type="entry name" value="ATPase domain of HSP90 chaperone/DNA topoisomerase II/histidine kinase"/>
    <property type="match status" value="1"/>
</dbReference>
<dbReference type="InterPro" id="IPR004358">
    <property type="entry name" value="Sig_transdc_His_kin-like_C"/>
</dbReference>
<dbReference type="InterPro" id="IPR036097">
    <property type="entry name" value="HisK_dim/P_sf"/>
</dbReference>
<dbReference type="Gene3D" id="3.40.50.2300">
    <property type="match status" value="1"/>
</dbReference>
<evidence type="ECO:0000256" key="7">
    <source>
        <dbReference type="SAM" id="Phobius"/>
    </source>
</evidence>
<dbReference type="RefSeq" id="WP_196935032.1">
    <property type="nucleotide sequence ID" value="NZ_MU158698.1"/>
</dbReference>
<dbReference type="InterPro" id="IPR003594">
    <property type="entry name" value="HATPase_dom"/>
</dbReference>
<accession>A0A928YSM5</accession>
<feature type="domain" description="Response regulatory" evidence="9">
    <location>
        <begin position="590"/>
        <end position="706"/>
    </location>
</feature>
<evidence type="ECO:0000259" key="8">
    <source>
        <dbReference type="PROSITE" id="PS50109"/>
    </source>
</evidence>
<dbReference type="GO" id="GO:0009927">
    <property type="term" value="F:histidine phosphotransfer kinase activity"/>
    <property type="evidence" value="ECO:0007669"/>
    <property type="project" value="TreeGrafter"/>
</dbReference>
<evidence type="ECO:0000313" key="10">
    <source>
        <dbReference type="EMBL" id="MBE8715440.1"/>
    </source>
</evidence>
<keyword evidence="5 10" id="KW-0418">Kinase</keyword>
<feature type="domain" description="Histidine kinase" evidence="8">
    <location>
        <begin position="351"/>
        <end position="568"/>
    </location>
</feature>
<dbReference type="PROSITE" id="PS50110">
    <property type="entry name" value="RESPONSE_REGULATORY"/>
    <property type="match status" value="1"/>
</dbReference>
<dbReference type="EMBL" id="PRDK01000010">
    <property type="protein sequence ID" value="MBE8715440.1"/>
    <property type="molecule type" value="Genomic_DNA"/>
</dbReference>
<protein>
    <recommendedName>
        <fullName evidence="2">histidine kinase</fullName>
        <ecNumber evidence="2">2.7.13.3</ecNumber>
    </recommendedName>
</protein>
<proteinExistence type="predicted"/>
<dbReference type="Gene3D" id="3.30.565.10">
    <property type="entry name" value="Histidine kinase-like ATPase, C-terminal domain"/>
    <property type="match status" value="1"/>
</dbReference>
<dbReference type="AlphaFoldDB" id="A0A928YSM5"/>
<sequence>MLEDELIQKNKKNNDIRNLLLFVTILFFIIFVIVFISSFRQYKNIQARIQNIYESINDDNLDFSNILSKYNEAENYFRLFTIDFDPHNYDLYEKKLKDLNSTVDSLINQYETDVLTGFDFISSIEKRKRLSEEFLILRLKVSTILDSSINLKDFPTEISTKQLRNKLDLKTSSSGSEIKSSQNYVVIEKKPFLKRLFGRQKDTIKFNETEKTILDRELILKSYESDMNAANSLANKRLKELQISFEDLRLKERKLLGNNFKLLYEINGIIRNIHDLKLAAKNETTLNEVQTLLEKSNVFKWQIISCLFFMFSMICIIVYYQFYTTYYERKLIEEKMYASKLATEKTDILAEITHEIRTPINSLIGIIDLLRKKNDVYDSKDLNLLESVYSNINNTSKTINDILNLSKLDQTTIPSFHNFNINDMMEEIMDAHSNQAKQKNIHLEYIKISQNDEVIYSDDFKIRQILTNLISNAIKYSDKGTVLTTILLDAQNNLIIEVQDEGIGISDALQDNIFRKYYTVNKSMKIEGGIGLGLFITRKMILSLDGKISFVSKRNKGTTFRVEIPIPKNKHSSIQPSTIKSINEFPKTLKWLIVDDNALNLLYMKQFFEESPNVISASHGLQALNIINEFPIDIVITDINMPIMTGDELLVEIRKNSAFDHIKVIATSSDNEQILELQKLHNLKFDGILIKPFNEKKLIDVIDYTLRKNEN</sequence>
<dbReference type="Pfam" id="PF12729">
    <property type="entry name" value="4HB_MCP_1"/>
    <property type="match status" value="1"/>
</dbReference>
<dbReference type="SMART" id="SM00388">
    <property type="entry name" value="HisKA"/>
    <property type="match status" value="1"/>
</dbReference>
<dbReference type="PRINTS" id="PR00344">
    <property type="entry name" value="BCTRLSENSOR"/>
</dbReference>
<evidence type="ECO:0000256" key="4">
    <source>
        <dbReference type="ARBA" id="ARBA00022679"/>
    </source>
</evidence>
<feature type="modified residue" description="4-aspartylphosphate" evidence="6">
    <location>
        <position position="638"/>
    </location>
</feature>
<keyword evidence="4" id="KW-0808">Transferase</keyword>
<feature type="transmembrane region" description="Helical" evidence="7">
    <location>
        <begin position="20"/>
        <end position="39"/>
    </location>
</feature>
<evidence type="ECO:0000256" key="3">
    <source>
        <dbReference type="ARBA" id="ARBA00022553"/>
    </source>
</evidence>
<dbReference type="PROSITE" id="PS50109">
    <property type="entry name" value="HIS_KIN"/>
    <property type="match status" value="1"/>
</dbReference>
<dbReference type="SUPFAM" id="SSF52172">
    <property type="entry name" value="CheY-like"/>
    <property type="match status" value="1"/>
</dbReference>
<comment type="caution">
    <text evidence="10">The sequence shown here is derived from an EMBL/GenBank/DDBJ whole genome shotgun (WGS) entry which is preliminary data.</text>
</comment>
<dbReference type="SUPFAM" id="SSF47384">
    <property type="entry name" value="Homodimeric domain of signal transducing histidine kinase"/>
    <property type="match status" value="1"/>
</dbReference>
<dbReference type="GO" id="GO:0000155">
    <property type="term" value="F:phosphorelay sensor kinase activity"/>
    <property type="evidence" value="ECO:0007669"/>
    <property type="project" value="InterPro"/>
</dbReference>
<feature type="transmembrane region" description="Helical" evidence="7">
    <location>
        <begin position="303"/>
        <end position="322"/>
    </location>
</feature>
<dbReference type="Pfam" id="PF02518">
    <property type="entry name" value="HATPase_c"/>
    <property type="match status" value="1"/>
</dbReference>
<dbReference type="InterPro" id="IPR003661">
    <property type="entry name" value="HisK_dim/P_dom"/>
</dbReference>
<keyword evidence="11" id="KW-1185">Reference proteome</keyword>
<dbReference type="InterPro" id="IPR005467">
    <property type="entry name" value="His_kinase_dom"/>
</dbReference>
<evidence type="ECO:0000256" key="1">
    <source>
        <dbReference type="ARBA" id="ARBA00000085"/>
    </source>
</evidence>
<dbReference type="Pfam" id="PF00512">
    <property type="entry name" value="HisKA"/>
    <property type="match status" value="1"/>
</dbReference>
<dbReference type="CDD" id="cd00082">
    <property type="entry name" value="HisKA"/>
    <property type="match status" value="1"/>
</dbReference>
<evidence type="ECO:0000259" key="9">
    <source>
        <dbReference type="PROSITE" id="PS50110"/>
    </source>
</evidence>
<dbReference type="Proteomes" id="UP000616201">
    <property type="component" value="Unassembled WGS sequence"/>
</dbReference>
<dbReference type="InterPro" id="IPR011006">
    <property type="entry name" value="CheY-like_superfamily"/>
</dbReference>
<evidence type="ECO:0000256" key="5">
    <source>
        <dbReference type="ARBA" id="ARBA00022777"/>
    </source>
</evidence>